<dbReference type="EMBL" id="OZ035831">
    <property type="protein sequence ID" value="CAL1616856.1"/>
    <property type="molecule type" value="Genomic_DNA"/>
</dbReference>
<proteinExistence type="predicted"/>
<evidence type="ECO:0000256" key="1">
    <source>
        <dbReference type="SAM" id="MobiDB-lite"/>
    </source>
</evidence>
<accession>A0AAV2MTI0</accession>
<evidence type="ECO:0000313" key="2">
    <source>
        <dbReference type="EMBL" id="CAL1616856.1"/>
    </source>
</evidence>
<sequence>MKRLRRSHTPGLFAIYGRQKSGNATLKPLNARVLLCRCSLRGYSSGSNDSPRAALMAPSPRSLRSPSARRAPSFSRIILLSSAAERSVFNGDESPS</sequence>
<dbReference type="AlphaFoldDB" id="A0AAV2MTI0"/>
<gene>
    <name evidence="2" type="ORF">KC01_LOCUS42556</name>
</gene>
<feature type="region of interest" description="Disordered" evidence="1">
    <location>
        <begin position="42"/>
        <end position="68"/>
    </location>
</feature>
<feature type="compositionally biased region" description="Low complexity" evidence="1">
    <location>
        <begin position="57"/>
        <end position="68"/>
    </location>
</feature>
<organism evidence="2 3">
    <name type="scientific">Knipowitschia caucasica</name>
    <name type="common">Caucasian dwarf goby</name>
    <name type="synonym">Pomatoschistus caucasicus</name>
    <dbReference type="NCBI Taxonomy" id="637954"/>
    <lineage>
        <taxon>Eukaryota</taxon>
        <taxon>Metazoa</taxon>
        <taxon>Chordata</taxon>
        <taxon>Craniata</taxon>
        <taxon>Vertebrata</taxon>
        <taxon>Euteleostomi</taxon>
        <taxon>Actinopterygii</taxon>
        <taxon>Neopterygii</taxon>
        <taxon>Teleostei</taxon>
        <taxon>Neoteleostei</taxon>
        <taxon>Acanthomorphata</taxon>
        <taxon>Gobiaria</taxon>
        <taxon>Gobiiformes</taxon>
        <taxon>Gobioidei</taxon>
        <taxon>Gobiidae</taxon>
        <taxon>Gobiinae</taxon>
        <taxon>Knipowitschia</taxon>
    </lineage>
</organism>
<reference evidence="2 3" key="1">
    <citation type="submission" date="2024-04" db="EMBL/GenBank/DDBJ databases">
        <authorList>
            <person name="Waldvogel A.-M."/>
            <person name="Schoenle A."/>
        </authorList>
    </citation>
    <scope>NUCLEOTIDE SEQUENCE [LARGE SCALE GENOMIC DNA]</scope>
</reference>
<dbReference type="Proteomes" id="UP001497482">
    <property type="component" value="Chromosome 9"/>
</dbReference>
<protein>
    <submittedName>
        <fullName evidence="2">Uncharacterized protein</fullName>
    </submittedName>
</protein>
<evidence type="ECO:0000313" key="3">
    <source>
        <dbReference type="Proteomes" id="UP001497482"/>
    </source>
</evidence>
<keyword evidence="3" id="KW-1185">Reference proteome</keyword>
<name>A0AAV2MTI0_KNICA</name>